<dbReference type="EMBL" id="LR134473">
    <property type="protein sequence ID" value="VEI03925.1"/>
    <property type="molecule type" value="Genomic_DNA"/>
</dbReference>
<dbReference type="STRING" id="1122997.GCA_000425285_02106"/>
<reference evidence="1 2" key="1">
    <citation type="submission" date="2018-12" db="EMBL/GenBank/DDBJ databases">
        <authorList>
            <consortium name="Pathogen Informatics"/>
        </authorList>
    </citation>
    <scope>NUCLEOTIDE SEQUENCE [LARGE SCALE GENOMIC DNA]</scope>
    <source>
        <strain evidence="1 2">NCTC13652</strain>
    </source>
</reference>
<accession>A0A3S4YYC3</accession>
<organism evidence="1 2">
    <name type="scientific">Acidipropionibacterium jensenii</name>
    <dbReference type="NCBI Taxonomy" id="1749"/>
    <lineage>
        <taxon>Bacteria</taxon>
        <taxon>Bacillati</taxon>
        <taxon>Actinomycetota</taxon>
        <taxon>Actinomycetes</taxon>
        <taxon>Propionibacteriales</taxon>
        <taxon>Propionibacteriaceae</taxon>
        <taxon>Acidipropionibacterium</taxon>
    </lineage>
</organism>
<protein>
    <submittedName>
        <fullName evidence="1">Uncharacterized protein</fullName>
    </submittedName>
</protein>
<evidence type="ECO:0000313" key="1">
    <source>
        <dbReference type="EMBL" id="VEI03925.1"/>
    </source>
</evidence>
<dbReference type="AlphaFoldDB" id="A0A3S4YYC3"/>
<proteinExistence type="predicted"/>
<gene>
    <name evidence="1" type="ORF">NCTC13652_02141</name>
</gene>
<sequence>MKWNGKGKTIEYLPNDVMARIKAQRPRWAGRLRAFYQKNPNDPTASMHWIREFPITSGHKDTEVDLVRWGDFTCDGAVTEDSFETIELVGVDGGTCFFTRAELPALIAALQEIAADLDADHLPEHSDEEASHA</sequence>
<dbReference type="Proteomes" id="UP000277858">
    <property type="component" value="Chromosome"/>
</dbReference>
<dbReference type="RefSeq" id="WP_028703948.1">
    <property type="nucleotide sequence ID" value="NZ_LR134473.1"/>
</dbReference>
<keyword evidence="2" id="KW-1185">Reference proteome</keyword>
<name>A0A3S4YYC3_9ACTN</name>
<evidence type="ECO:0000313" key="2">
    <source>
        <dbReference type="Proteomes" id="UP000277858"/>
    </source>
</evidence>